<dbReference type="Gene3D" id="2.160.10.10">
    <property type="entry name" value="Hexapeptide repeat proteins"/>
    <property type="match status" value="1"/>
</dbReference>
<proteinExistence type="predicted"/>
<dbReference type="Proteomes" id="UP000093432">
    <property type="component" value="Unassembled WGS sequence"/>
</dbReference>
<dbReference type="SUPFAM" id="SSF51161">
    <property type="entry name" value="Trimeric LpxA-like enzymes"/>
    <property type="match status" value="1"/>
</dbReference>
<dbReference type="PANTHER" id="PTHR23416">
    <property type="entry name" value="SIALIC ACID SYNTHASE-RELATED"/>
    <property type="match status" value="1"/>
</dbReference>
<dbReference type="AlphaFoldDB" id="A0A1B8ZTU5"/>
<gene>
    <name evidence="1" type="ORF">BBI00_11955</name>
</gene>
<reference evidence="2" key="1">
    <citation type="submission" date="2016-07" db="EMBL/GenBank/DDBJ databases">
        <authorList>
            <person name="Florea S."/>
            <person name="Webb J.S."/>
            <person name="Jaromczyk J."/>
            <person name="Schardl C.L."/>
        </authorList>
    </citation>
    <scope>NUCLEOTIDE SEQUENCE [LARGE SCALE GENOMIC DNA]</scope>
    <source>
        <strain evidence="2">CC-VM-7</strain>
    </source>
</reference>
<dbReference type="EMBL" id="MAYG01000001">
    <property type="protein sequence ID" value="OCA75003.1"/>
    <property type="molecule type" value="Genomic_DNA"/>
</dbReference>
<dbReference type="RefSeq" id="WP_065398983.1">
    <property type="nucleotide sequence ID" value="NZ_CP033811.1"/>
</dbReference>
<dbReference type="CDD" id="cd04647">
    <property type="entry name" value="LbH_MAT_like"/>
    <property type="match status" value="1"/>
</dbReference>
<comment type="caution">
    <text evidence="1">The sequence shown here is derived from an EMBL/GenBank/DDBJ whole genome shotgun (WGS) entry which is preliminary data.</text>
</comment>
<dbReference type="STRING" id="651561.BBI00_11955"/>
<dbReference type="InterPro" id="IPR011004">
    <property type="entry name" value="Trimer_LpxA-like_sf"/>
</dbReference>
<sequence length="206" mass="23201">MLGLVKKGIWKIVRAIPFTRFFYETRDTQTPIRFGMWFMQKVVGYNRDAYWPMHFTSIVGNPKNIYAGIDTSPGYSPGCYIQGGGKVYVGDYTQIAPNVGIISSNHDLYDSRKKIVKEVRIGKYCWIGMNAVILPGVVVGDFTIIAAGAVVTKSFEEGYCVIGGNPARKIKDLVKEECVPFTNEYEYNGYISAQDFKTFRAEKLNI</sequence>
<dbReference type="OrthoDB" id="9812571at2"/>
<dbReference type="Pfam" id="PF00132">
    <property type="entry name" value="Hexapep"/>
    <property type="match status" value="1"/>
</dbReference>
<organism evidence="1 2">
    <name type="scientific">Chryseobacterium arthrosphaerae</name>
    <dbReference type="NCBI Taxonomy" id="651561"/>
    <lineage>
        <taxon>Bacteria</taxon>
        <taxon>Pseudomonadati</taxon>
        <taxon>Bacteroidota</taxon>
        <taxon>Flavobacteriia</taxon>
        <taxon>Flavobacteriales</taxon>
        <taxon>Weeksellaceae</taxon>
        <taxon>Chryseobacterium group</taxon>
        <taxon>Chryseobacterium</taxon>
    </lineage>
</organism>
<evidence type="ECO:0000313" key="1">
    <source>
        <dbReference type="EMBL" id="OCA75003.1"/>
    </source>
</evidence>
<evidence type="ECO:0008006" key="3">
    <source>
        <dbReference type="Google" id="ProtNLM"/>
    </source>
</evidence>
<evidence type="ECO:0000313" key="2">
    <source>
        <dbReference type="Proteomes" id="UP000093432"/>
    </source>
</evidence>
<protein>
    <recommendedName>
        <fullName evidence="3">Acyltransferase</fullName>
    </recommendedName>
</protein>
<dbReference type="InterPro" id="IPR001451">
    <property type="entry name" value="Hexapep"/>
</dbReference>
<accession>A0A1B8ZTU5</accession>
<name>A0A1B8ZTU5_9FLAO</name>
<dbReference type="KEGG" id="carh:EGY05_16480"/>
<dbReference type="InterPro" id="IPR051159">
    <property type="entry name" value="Hexapeptide_acetyltransf"/>
</dbReference>